<dbReference type="EMBL" id="FRCP01000012">
    <property type="protein sequence ID" value="SHM57611.1"/>
    <property type="molecule type" value="Genomic_DNA"/>
</dbReference>
<evidence type="ECO:0008006" key="5">
    <source>
        <dbReference type="Google" id="ProtNLM"/>
    </source>
</evidence>
<feature type="domain" description="Butirosin biosynthesis protein H N-terminal" evidence="1">
    <location>
        <begin position="16"/>
        <end position="158"/>
    </location>
</feature>
<evidence type="ECO:0000259" key="2">
    <source>
        <dbReference type="Pfam" id="PF16169"/>
    </source>
</evidence>
<dbReference type="Pfam" id="PF16169">
    <property type="entry name" value="DUF4872"/>
    <property type="match status" value="1"/>
</dbReference>
<dbReference type="AlphaFoldDB" id="A0A1M7JXH2"/>
<dbReference type="RefSeq" id="WP_073288077.1">
    <property type="nucleotide sequence ID" value="NZ_FRCP01000012.1"/>
</dbReference>
<evidence type="ECO:0000259" key="1">
    <source>
        <dbReference type="Pfam" id="PF14399"/>
    </source>
</evidence>
<dbReference type="OrthoDB" id="2052439at2"/>
<feature type="domain" description="DUF4872" evidence="2">
    <location>
        <begin position="178"/>
        <end position="257"/>
    </location>
</feature>
<reference evidence="3 4" key="1">
    <citation type="submission" date="2016-11" db="EMBL/GenBank/DDBJ databases">
        <authorList>
            <person name="Jaros S."/>
            <person name="Januszkiewicz K."/>
            <person name="Wedrychowicz H."/>
        </authorList>
    </citation>
    <scope>NUCLEOTIDE SEQUENCE [LARGE SCALE GENOMIC DNA]</scope>
    <source>
        <strain evidence="3 4">DSM 15930</strain>
    </source>
</reference>
<evidence type="ECO:0000313" key="3">
    <source>
        <dbReference type="EMBL" id="SHM57611.1"/>
    </source>
</evidence>
<dbReference type="Pfam" id="PF14399">
    <property type="entry name" value="BtrH_N"/>
    <property type="match status" value="1"/>
</dbReference>
<proteinExistence type="predicted"/>
<accession>A0A1M7JXH2</accession>
<keyword evidence="4" id="KW-1185">Reference proteome</keyword>
<name>A0A1M7JXH2_9FIRM</name>
<dbReference type="Proteomes" id="UP000184038">
    <property type="component" value="Unassembled WGS sequence"/>
</dbReference>
<organism evidence="3 4">
    <name type="scientific">Anaerosporobacter mobilis DSM 15930</name>
    <dbReference type="NCBI Taxonomy" id="1120996"/>
    <lineage>
        <taxon>Bacteria</taxon>
        <taxon>Bacillati</taxon>
        <taxon>Bacillota</taxon>
        <taxon>Clostridia</taxon>
        <taxon>Lachnospirales</taxon>
        <taxon>Lachnospiraceae</taxon>
        <taxon>Anaerosporobacter</taxon>
    </lineage>
</organism>
<protein>
    <recommendedName>
        <fullName evidence="5">Butirosin biosynthesis protein H, N-terminal</fullName>
    </recommendedName>
</protein>
<evidence type="ECO:0000313" key="4">
    <source>
        <dbReference type="Proteomes" id="UP000184038"/>
    </source>
</evidence>
<sequence>MCKKMITLPHHVSDYECMWNGIEDIYQLKSGEKLPDYFFFALAGYGDFAYIKQKIQQGDTYERTVHAAWNDGRTKKMYERLASIVGFQYKHIEGRTFHYTMKKAKEQINQGMPVVLGALDMYYLPYYPKFYEKIHIPIHYVLMVGYDEEANCVYVQDCGLEGEQVLSMDILEKALAIEKTGLSDKNAICLLTFDEQLKSVGEIATKALTQKAKSQLYPPVKFLGIPGMRKLAKEFQQLQNELTEEQYNQMITNILMFTGTVPCLPNAVLGSKEKDFVKHMAAREELAGVLRVIGKEYEIKEYEKAADYFIESGLYIQEMSDWFTAYLLQEKAACDSLGERVSELIYKIASIEEKAYISILK</sequence>
<dbReference type="InterPro" id="IPR032369">
    <property type="entry name" value="DUF4872"/>
</dbReference>
<dbReference type="STRING" id="1120996.SAMN02746066_02467"/>
<gene>
    <name evidence="3" type="ORF">SAMN02746066_02467</name>
</gene>
<dbReference type="InterPro" id="IPR026935">
    <property type="entry name" value="BtrH_N"/>
</dbReference>